<protein>
    <submittedName>
        <fullName evidence="1">Uncharacterized protein</fullName>
    </submittedName>
</protein>
<comment type="caution">
    <text evidence="1">The sequence shown here is derived from an EMBL/GenBank/DDBJ whole genome shotgun (WGS) entry which is preliminary data.</text>
</comment>
<accession>A0A271LUS3</accession>
<proteinExistence type="predicted"/>
<gene>
    <name evidence="1" type="ORF">CIT26_02825</name>
</gene>
<organism evidence="1 2">
    <name type="scientific">Mesorhizobium temperatum</name>
    <dbReference type="NCBI Taxonomy" id="241416"/>
    <lineage>
        <taxon>Bacteria</taxon>
        <taxon>Pseudomonadati</taxon>
        <taxon>Pseudomonadota</taxon>
        <taxon>Alphaproteobacteria</taxon>
        <taxon>Hyphomicrobiales</taxon>
        <taxon>Phyllobacteriaceae</taxon>
        <taxon>Mesorhizobium</taxon>
    </lineage>
</organism>
<dbReference type="AlphaFoldDB" id="A0A271LUS3"/>
<dbReference type="Proteomes" id="UP000216442">
    <property type="component" value="Unassembled WGS sequence"/>
</dbReference>
<keyword evidence="2" id="KW-1185">Reference proteome</keyword>
<name>A0A271LUS3_9HYPH</name>
<sequence length="63" mass="6596">MKPMARSTSAEVANRRAVRLFGNGRGGSGSAVATKDRSTIVPIDETNGNIPPFYDIDVGSESA</sequence>
<dbReference type="EMBL" id="NPKJ01000014">
    <property type="protein sequence ID" value="PAQ11814.1"/>
    <property type="molecule type" value="Genomic_DNA"/>
</dbReference>
<reference evidence="1 2" key="1">
    <citation type="submission" date="2017-08" db="EMBL/GenBank/DDBJ databases">
        <title>Mesorhizobium wenxinae sp. nov., a novel rhizobial species isolated from root nodules of chickpea (Cicer arietinum L.).</title>
        <authorList>
            <person name="Zhang J."/>
        </authorList>
    </citation>
    <scope>NUCLEOTIDE SEQUENCE [LARGE SCALE GENOMIC DNA]</scope>
    <source>
        <strain evidence="1 2">SDW018</strain>
    </source>
</reference>
<evidence type="ECO:0000313" key="1">
    <source>
        <dbReference type="EMBL" id="PAQ11814.1"/>
    </source>
</evidence>
<evidence type="ECO:0000313" key="2">
    <source>
        <dbReference type="Proteomes" id="UP000216442"/>
    </source>
</evidence>